<evidence type="ECO:0000256" key="1">
    <source>
        <dbReference type="ARBA" id="ARBA00000815"/>
    </source>
</evidence>
<reference evidence="11" key="1">
    <citation type="submission" date="2014-03" db="EMBL/GenBank/DDBJ databases">
        <title>The sialotranscriptome of Amblyomma triste, Amblyomma parvum and Amblyomma cajennense ticks, uncovered by 454-based RNA-seq.</title>
        <authorList>
            <person name="Garcia G.R."/>
            <person name="Gardinassi L.G."/>
            <person name="Ribeiro J.M."/>
            <person name="Anatriello E."/>
            <person name="Ferreira B.R."/>
            <person name="Moreira H.N."/>
            <person name="Mafra C."/>
            <person name="Olegario M.M."/>
            <person name="Szabo P.J."/>
            <person name="Miranda-Santos I.K."/>
            <person name="Maruyama S.R."/>
        </authorList>
    </citation>
    <scope>NUCLEOTIDE SEQUENCE</scope>
    <source>
        <strain evidence="11">Mato Grasso do Sul</strain>
        <tissue evidence="11">Salivary glands</tissue>
    </source>
</reference>
<evidence type="ECO:0000256" key="8">
    <source>
        <dbReference type="RuleBase" id="RU362119"/>
    </source>
</evidence>
<dbReference type="SUPFAM" id="SSF56300">
    <property type="entry name" value="Metallo-dependent phosphatases"/>
    <property type="match status" value="1"/>
</dbReference>
<evidence type="ECO:0000256" key="3">
    <source>
        <dbReference type="ARBA" id="ARBA00012643"/>
    </source>
</evidence>
<dbReference type="EC" id="3.1.3.5" evidence="3"/>
<dbReference type="Gene3D" id="3.60.21.10">
    <property type="match status" value="1"/>
</dbReference>
<dbReference type="PANTHER" id="PTHR11575">
    <property type="entry name" value="5'-NUCLEOTIDASE-RELATED"/>
    <property type="match status" value="1"/>
</dbReference>
<feature type="domain" description="5'-Nucleotidase C-terminal" evidence="10">
    <location>
        <begin position="337"/>
        <end position="513"/>
    </location>
</feature>
<dbReference type="FunFam" id="3.60.21.10:FF:000020">
    <property type="entry name" value="NT5E isoform 4"/>
    <property type="match status" value="1"/>
</dbReference>
<dbReference type="SUPFAM" id="SSF55816">
    <property type="entry name" value="5'-nucleotidase (syn. UDP-sugar hydrolase), C-terminal domain"/>
    <property type="match status" value="1"/>
</dbReference>
<dbReference type="AlphaFoldDB" id="A0A023GPH5"/>
<dbReference type="GO" id="GO:0005886">
    <property type="term" value="C:plasma membrane"/>
    <property type="evidence" value="ECO:0007669"/>
    <property type="project" value="TreeGrafter"/>
</dbReference>
<dbReference type="GO" id="GO:0046872">
    <property type="term" value="F:metal ion binding"/>
    <property type="evidence" value="ECO:0007669"/>
    <property type="project" value="UniProtKB-KW"/>
</dbReference>
<dbReference type="Gene3D" id="3.90.780.10">
    <property type="entry name" value="5'-Nucleotidase, C-terminal domain"/>
    <property type="match status" value="1"/>
</dbReference>
<keyword evidence="7 8" id="KW-0378">Hydrolase</keyword>
<sequence>MRSLLALLPLVLLPSAVAQFTATVLHTNDVHGRFEQVTPAGTRCTEQAAREHQCVGGIARQKTLVNRTLASGANVLFLNAGDYYQGSIWFYVLGPPIVVDAVNYLGHDAMTLGNHEFDNGADGVEPLLRGSRVPILGCNVDFSNEPTLKDLQLKPSMTIERAGTKIGIIGYLTPNTTYLARPGRVVFTDEVECIQREARRLRSEGVRVIIALGHSGVPSDVEICERVPEVSLVVGGHTHTFLYSGPTVDGLVSGDKPQGPYPTVVKRPSGSNCLVVQDYYMGKYMGNITVTWNEQGEAVSWSGQPTLLDSTIPEDPEGLALLDRYRERVAVGRATAVAESKVFLQGDKPTCRLDECNLGSLVMDAFLKKLASLPSPAGSWSTVAAVVANAGGIRASIDEQSTGGRVTFEDVVNVLPFGNTLVVVNVTGEQLKRLLEHGVHRHDTTGKMTRAEFLTVAGLRVVYDAYRPPMERVVDVRILCTRCRVPRFEPVDDARVYRIATVSYIVHGGDNFDFSFVDPRNMYDTGLEDVLAVKEYMNASSPITTGVDGRITFRQRSPAAGASGRRAPLLSACLLLAVLLSWATL</sequence>
<feature type="domain" description="Calcineurin-like phosphoesterase" evidence="9">
    <location>
        <begin position="23"/>
        <end position="240"/>
    </location>
</feature>
<dbReference type="GO" id="GO:0006196">
    <property type="term" value="P:AMP catabolic process"/>
    <property type="evidence" value="ECO:0007669"/>
    <property type="project" value="TreeGrafter"/>
</dbReference>
<evidence type="ECO:0000313" key="11">
    <source>
        <dbReference type="EMBL" id="JAC35375.1"/>
    </source>
</evidence>
<evidence type="ECO:0000256" key="2">
    <source>
        <dbReference type="ARBA" id="ARBA00006654"/>
    </source>
</evidence>
<comment type="catalytic activity">
    <reaction evidence="1">
        <text>a ribonucleoside 5'-phosphate + H2O = a ribonucleoside + phosphate</text>
        <dbReference type="Rhea" id="RHEA:12484"/>
        <dbReference type="ChEBI" id="CHEBI:15377"/>
        <dbReference type="ChEBI" id="CHEBI:18254"/>
        <dbReference type="ChEBI" id="CHEBI:43474"/>
        <dbReference type="ChEBI" id="CHEBI:58043"/>
        <dbReference type="EC" id="3.1.3.5"/>
    </reaction>
</comment>
<evidence type="ECO:0000259" key="9">
    <source>
        <dbReference type="Pfam" id="PF00149"/>
    </source>
</evidence>
<organism evidence="11">
    <name type="scientific">Amblyomma triste</name>
    <name type="common">Neotropical tick</name>
    <dbReference type="NCBI Taxonomy" id="251400"/>
    <lineage>
        <taxon>Eukaryota</taxon>
        <taxon>Metazoa</taxon>
        <taxon>Ecdysozoa</taxon>
        <taxon>Arthropoda</taxon>
        <taxon>Chelicerata</taxon>
        <taxon>Arachnida</taxon>
        <taxon>Acari</taxon>
        <taxon>Parasitiformes</taxon>
        <taxon>Ixodida</taxon>
        <taxon>Ixodoidea</taxon>
        <taxon>Ixodidae</taxon>
        <taxon>Amblyomminae</taxon>
        <taxon>Amblyomma</taxon>
    </lineage>
</organism>
<dbReference type="InterPro" id="IPR006146">
    <property type="entry name" value="5'-Nucleotdase_CS"/>
</dbReference>
<evidence type="ECO:0000256" key="7">
    <source>
        <dbReference type="ARBA" id="ARBA00022801"/>
    </source>
</evidence>
<keyword evidence="6 8" id="KW-0547">Nucleotide-binding</keyword>
<evidence type="ECO:0000256" key="5">
    <source>
        <dbReference type="ARBA" id="ARBA00022729"/>
    </source>
</evidence>
<dbReference type="PANTHER" id="PTHR11575:SF24">
    <property type="entry name" value="5'-NUCLEOTIDASE"/>
    <property type="match status" value="1"/>
</dbReference>
<accession>A0A023GPH5</accession>
<keyword evidence="4" id="KW-0479">Metal-binding</keyword>
<evidence type="ECO:0000256" key="4">
    <source>
        <dbReference type="ARBA" id="ARBA00022723"/>
    </source>
</evidence>
<evidence type="ECO:0000259" key="10">
    <source>
        <dbReference type="Pfam" id="PF02872"/>
    </source>
</evidence>
<feature type="chain" id="PRO_5005101661" description="5'-nucleotidase" evidence="8">
    <location>
        <begin position="19"/>
        <end position="585"/>
    </location>
</feature>
<evidence type="ECO:0000256" key="6">
    <source>
        <dbReference type="ARBA" id="ARBA00022741"/>
    </source>
</evidence>
<dbReference type="PROSITE" id="PS00786">
    <property type="entry name" value="5_NUCLEOTIDASE_2"/>
    <property type="match status" value="1"/>
</dbReference>
<dbReference type="Pfam" id="PF00149">
    <property type="entry name" value="Metallophos"/>
    <property type="match status" value="1"/>
</dbReference>
<dbReference type="FunFam" id="3.90.780.10:FF:000001">
    <property type="entry name" value="NT5E isoform 3"/>
    <property type="match status" value="1"/>
</dbReference>
<dbReference type="InterPro" id="IPR006179">
    <property type="entry name" value="5_nucleotidase/apyrase"/>
</dbReference>
<dbReference type="Pfam" id="PF02872">
    <property type="entry name" value="5_nucleotid_C"/>
    <property type="match status" value="1"/>
</dbReference>
<dbReference type="InterPro" id="IPR029052">
    <property type="entry name" value="Metallo-depent_PP-like"/>
</dbReference>
<dbReference type="GO" id="GO:0008253">
    <property type="term" value="F:5'-nucleotidase activity"/>
    <property type="evidence" value="ECO:0007669"/>
    <property type="project" value="UniProtKB-EC"/>
</dbReference>
<comment type="similarity">
    <text evidence="2 8">Belongs to the 5'-nucleotidase family.</text>
</comment>
<dbReference type="EMBL" id="GBBM01000043">
    <property type="protein sequence ID" value="JAC35375.1"/>
    <property type="molecule type" value="mRNA"/>
</dbReference>
<proteinExistence type="evidence at transcript level"/>
<dbReference type="InterPro" id="IPR004843">
    <property type="entry name" value="Calcineurin-like_PHP"/>
</dbReference>
<dbReference type="PRINTS" id="PR01607">
    <property type="entry name" value="APYRASEFAMLY"/>
</dbReference>
<dbReference type="CDD" id="cd07409">
    <property type="entry name" value="MPP_CD73_N"/>
    <property type="match status" value="1"/>
</dbReference>
<dbReference type="InterPro" id="IPR036907">
    <property type="entry name" value="5'-Nucleotdase_C_sf"/>
</dbReference>
<keyword evidence="5 8" id="KW-0732">Signal</keyword>
<name>A0A023GPH5_AMBTT</name>
<protein>
    <recommendedName>
        <fullName evidence="3">5'-nucleotidase</fullName>
        <ecNumber evidence="3">3.1.3.5</ecNumber>
    </recommendedName>
</protein>
<dbReference type="GO" id="GO:0000166">
    <property type="term" value="F:nucleotide binding"/>
    <property type="evidence" value="ECO:0007669"/>
    <property type="project" value="UniProtKB-KW"/>
</dbReference>
<dbReference type="InterPro" id="IPR008334">
    <property type="entry name" value="5'-Nucleotdase_C"/>
</dbReference>
<feature type="signal peptide" evidence="8">
    <location>
        <begin position="1"/>
        <end position="18"/>
    </location>
</feature>